<name>A0ABS7TPK6_9BACT</name>
<comment type="caution">
    <text evidence="1">The sequence shown here is derived from an EMBL/GenBank/DDBJ whole genome shotgun (WGS) entry which is preliminary data.</text>
</comment>
<protein>
    <recommendedName>
        <fullName evidence="3">Histidine kinase</fullName>
    </recommendedName>
</protein>
<dbReference type="RefSeq" id="WP_224191931.1">
    <property type="nucleotide sequence ID" value="NZ_JAIRAU010000012.1"/>
</dbReference>
<accession>A0ABS7TPK6</accession>
<dbReference type="PRINTS" id="PR00344">
    <property type="entry name" value="BCTRLSENSOR"/>
</dbReference>
<evidence type="ECO:0000313" key="1">
    <source>
        <dbReference type="EMBL" id="MBZ5710159.1"/>
    </source>
</evidence>
<dbReference type="InterPro" id="IPR036890">
    <property type="entry name" value="HATPase_C_sf"/>
</dbReference>
<dbReference type="EMBL" id="JAIRAU010000012">
    <property type="protein sequence ID" value="MBZ5710159.1"/>
    <property type="molecule type" value="Genomic_DNA"/>
</dbReference>
<evidence type="ECO:0008006" key="3">
    <source>
        <dbReference type="Google" id="ProtNLM"/>
    </source>
</evidence>
<dbReference type="InterPro" id="IPR004358">
    <property type="entry name" value="Sig_transdc_His_kin-like_C"/>
</dbReference>
<keyword evidence="2" id="KW-1185">Reference proteome</keyword>
<sequence length="53" mass="5300">MRAAQAGDSSTRLHGGAGRGLARCKEMVPLMQSTIAASVVGEGSSFTVPLPAA</sequence>
<evidence type="ECO:0000313" key="2">
    <source>
        <dbReference type="Proteomes" id="UP001139031"/>
    </source>
</evidence>
<proteinExistence type="predicted"/>
<dbReference type="Gene3D" id="3.30.565.10">
    <property type="entry name" value="Histidine kinase-like ATPase, C-terminal domain"/>
    <property type="match status" value="1"/>
</dbReference>
<organism evidence="1 2">
    <name type="scientific">Nannocystis pusilla</name>
    <dbReference type="NCBI Taxonomy" id="889268"/>
    <lineage>
        <taxon>Bacteria</taxon>
        <taxon>Pseudomonadati</taxon>
        <taxon>Myxococcota</taxon>
        <taxon>Polyangia</taxon>
        <taxon>Nannocystales</taxon>
        <taxon>Nannocystaceae</taxon>
        <taxon>Nannocystis</taxon>
    </lineage>
</organism>
<reference evidence="1" key="1">
    <citation type="submission" date="2021-08" db="EMBL/GenBank/DDBJ databases">
        <authorList>
            <person name="Stevens D.C."/>
        </authorList>
    </citation>
    <scope>NUCLEOTIDE SEQUENCE</scope>
    <source>
        <strain evidence="1">DSM 53165</strain>
    </source>
</reference>
<dbReference type="SUPFAM" id="SSF55874">
    <property type="entry name" value="ATPase domain of HSP90 chaperone/DNA topoisomerase II/histidine kinase"/>
    <property type="match status" value="1"/>
</dbReference>
<dbReference type="Proteomes" id="UP001139031">
    <property type="component" value="Unassembled WGS sequence"/>
</dbReference>
<gene>
    <name evidence="1" type="ORF">K7C98_12915</name>
</gene>